<evidence type="ECO:0008006" key="2">
    <source>
        <dbReference type="Google" id="ProtNLM"/>
    </source>
</evidence>
<dbReference type="EMBL" id="LAZR01012851">
    <property type="protein sequence ID" value="KKM24786.1"/>
    <property type="molecule type" value="Genomic_DNA"/>
</dbReference>
<proteinExistence type="predicted"/>
<name>A0A0F9IB03_9ZZZZ</name>
<reference evidence="1" key="1">
    <citation type="journal article" date="2015" name="Nature">
        <title>Complex archaea that bridge the gap between prokaryotes and eukaryotes.</title>
        <authorList>
            <person name="Spang A."/>
            <person name="Saw J.H."/>
            <person name="Jorgensen S.L."/>
            <person name="Zaremba-Niedzwiedzka K."/>
            <person name="Martijn J."/>
            <person name="Lind A.E."/>
            <person name="van Eijk R."/>
            <person name="Schleper C."/>
            <person name="Guy L."/>
            <person name="Ettema T.J."/>
        </authorList>
    </citation>
    <scope>NUCLEOTIDE SEQUENCE</scope>
</reference>
<gene>
    <name evidence="1" type="ORF">LCGC14_1601600</name>
</gene>
<sequence length="88" mass="10474">MKDVETLDTTVEEWREEVHKLRQSSDMNGLTIAELMQSLNLTRWGANELVRRLTVINRCKRGFSTRKNIHGWQYRVAVYQLIPKEEKK</sequence>
<accession>A0A0F9IB03</accession>
<protein>
    <recommendedName>
        <fullName evidence="2">Helix-turn-helix type 11 domain-containing protein</fullName>
    </recommendedName>
</protein>
<organism evidence="1">
    <name type="scientific">marine sediment metagenome</name>
    <dbReference type="NCBI Taxonomy" id="412755"/>
    <lineage>
        <taxon>unclassified sequences</taxon>
        <taxon>metagenomes</taxon>
        <taxon>ecological metagenomes</taxon>
    </lineage>
</organism>
<dbReference type="AlphaFoldDB" id="A0A0F9IB03"/>
<comment type="caution">
    <text evidence="1">The sequence shown here is derived from an EMBL/GenBank/DDBJ whole genome shotgun (WGS) entry which is preliminary data.</text>
</comment>
<evidence type="ECO:0000313" key="1">
    <source>
        <dbReference type="EMBL" id="KKM24786.1"/>
    </source>
</evidence>